<comment type="caution">
    <text evidence="1">The sequence shown here is derived from an EMBL/GenBank/DDBJ whole genome shotgun (WGS) entry which is preliminary data.</text>
</comment>
<keyword evidence="2" id="KW-1185">Reference proteome</keyword>
<dbReference type="Proteomes" id="UP001321473">
    <property type="component" value="Unassembled WGS sequence"/>
</dbReference>
<dbReference type="AlphaFoldDB" id="A0AAQ4D9I1"/>
<name>A0AAQ4D9I1_AMBAM</name>
<organism evidence="1 2">
    <name type="scientific">Amblyomma americanum</name>
    <name type="common">Lone star tick</name>
    <dbReference type="NCBI Taxonomy" id="6943"/>
    <lineage>
        <taxon>Eukaryota</taxon>
        <taxon>Metazoa</taxon>
        <taxon>Ecdysozoa</taxon>
        <taxon>Arthropoda</taxon>
        <taxon>Chelicerata</taxon>
        <taxon>Arachnida</taxon>
        <taxon>Acari</taxon>
        <taxon>Parasitiformes</taxon>
        <taxon>Ixodida</taxon>
        <taxon>Ixodoidea</taxon>
        <taxon>Ixodidae</taxon>
        <taxon>Amblyomminae</taxon>
        <taxon>Amblyomma</taxon>
    </lineage>
</organism>
<evidence type="ECO:0000313" key="1">
    <source>
        <dbReference type="EMBL" id="KAK8759121.1"/>
    </source>
</evidence>
<dbReference type="EMBL" id="JARKHS020033396">
    <property type="protein sequence ID" value="KAK8759121.1"/>
    <property type="molecule type" value="Genomic_DNA"/>
</dbReference>
<reference evidence="1 2" key="1">
    <citation type="journal article" date="2023" name="Arcadia Sci">
        <title>De novo assembly of a long-read Amblyomma americanum tick genome.</title>
        <authorList>
            <person name="Chou S."/>
            <person name="Poskanzer K.E."/>
            <person name="Rollins M."/>
            <person name="Thuy-Boun P.S."/>
        </authorList>
    </citation>
    <scope>NUCLEOTIDE SEQUENCE [LARGE SCALE GENOMIC DNA]</scope>
    <source>
        <strain evidence="1">F_SG_1</strain>
        <tissue evidence="1">Salivary glands</tissue>
    </source>
</reference>
<evidence type="ECO:0000313" key="2">
    <source>
        <dbReference type="Proteomes" id="UP001321473"/>
    </source>
</evidence>
<gene>
    <name evidence="1" type="ORF">V5799_003246</name>
</gene>
<protein>
    <submittedName>
        <fullName evidence="1">Uncharacterized protein</fullName>
    </submittedName>
</protein>
<accession>A0AAQ4D9I1</accession>
<proteinExistence type="predicted"/>
<sequence length="88" mass="9596">MSVHVKEPQVVEIPEALHYDVSHSQHKSARGGQGYTKPAAADNNCFTFGLHRVAVTAPFVKRGAFAGKASEECHATRILHLFVQAVEI</sequence>